<organism evidence="3 4">
    <name type="scientific">Streptomyces pristinaespiralis (strain ATCC 25486 / DSM 40338 / CBS 914.69 / JCM 4507 / KCC S-0507 / NBRC 13074 / NRRL 2958 / 5647)</name>
    <dbReference type="NCBI Taxonomy" id="457429"/>
    <lineage>
        <taxon>Bacteria</taxon>
        <taxon>Bacillati</taxon>
        <taxon>Actinomycetota</taxon>
        <taxon>Actinomycetes</taxon>
        <taxon>Kitasatosporales</taxon>
        <taxon>Streptomycetaceae</taxon>
        <taxon>Streptomyces</taxon>
    </lineage>
</organism>
<comment type="similarity">
    <text evidence="1">Belongs to the N-acetylmuramoyl-L-alanine amidase 2 family.</text>
</comment>
<reference evidence="4" key="1">
    <citation type="submission" date="2008-02" db="EMBL/GenBank/DDBJ databases">
        <authorList>
            <consortium name="The Broad Institute Genome Sequencing Platform"/>
            <person name="Fischbach M."/>
            <person name="Ward D."/>
            <person name="Young S."/>
            <person name="Jaffe D."/>
            <person name="Gnerre S."/>
            <person name="Berlin A."/>
            <person name="Heiman D."/>
            <person name="Hepburn T."/>
            <person name="Sykes S."/>
            <person name="Alvarado L."/>
            <person name="Kodira C.D."/>
            <person name="Straight P."/>
            <person name="Clardy J."/>
            <person name="Hung D."/>
            <person name="Kolter R."/>
            <person name="Mekalanos J."/>
            <person name="Walker S."/>
            <person name="Walsh C.T."/>
            <person name="Lander E."/>
            <person name="Galagan J."/>
            <person name="Nusbaum C."/>
            <person name="Birren B."/>
        </authorList>
    </citation>
    <scope>NUCLEOTIDE SEQUENCE [LARGE SCALE GENOMIC DNA]</scope>
    <source>
        <strain evidence="4">ATCC 25486 / DSM 40338 / CBS 914.69 / JCM 4507 / NBRC 13074 / NRRL 2958 / 5647</strain>
    </source>
</reference>
<evidence type="ECO:0000256" key="1">
    <source>
        <dbReference type="ARBA" id="ARBA00007553"/>
    </source>
</evidence>
<dbReference type="InterPro" id="IPR002502">
    <property type="entry name" value="Amidase_domain"/>
</dbReference>
<proteinExistence type="inferred from homology"/>
<feature type="domain" description="Peptidoglycan recognition protein family" evidence="2">
    <location>
        <begin position="64"/>
        <end position="212"/>
    </location>
</feature>
<dbReference type="Pfam" id="PF01510">
    <property type="entry name" value="Amidase_2"/>
    <property type="match status" value="1"/>
</dbReference>
<reference evidence="4" key="2">
    <citation type="submission" date="2009-10" db="EMBL/GenBank/DDBJ databases">
        <title>The genome sequence of Streptomyces pristinaespiralis strain ATCC 25486.</title>
        <authorList>
            <consortium name="The Broad Institute Genome Sequencing Platform"/>
            <consortium name="Broad Institute Microbial Sequencing Center"/>
            <person name="Fischbach M."/>
            <person name="Godfrey P."/>
            <person name="Ward D."/>
            <person name="Young S."/>
            <person name="Zeng Q."/>
            <person name="Koehrsen M."/>
            <person name="Alvarado L."/>
            <person name="Berlin A.M."/>
            <person name="Bochicchio J."/>
            <person name="Borenstein D."/>
            <person name="Chapman S.B."/>
            <person name="Chen Z."/>
            <person name="Engels R."/>
            <person name="Freedman E."/>
            <person name="Gellesch M."/>
            <person name="Goldberg J."/>
            <person name="Griggs A."/>
            <person name="Gujja S."/>
            <person name="Heilman E.R."/>
            <person name="Heiman D.I."/>
            <person name="Hepburn T.A."/>
            <person name="Howarth C."/>
            <person name="Jen D."/>
            <person name="Larson L."/>
            <person name="Lewis B."/>
            <person name="Mehta T."/>
            <person name="Park D."/>
            <person name="Pearson M."/>
            <person name="Richards J."/>
            <person name="Roberts A."/>
            <person name="Saif S."/>
            <person name="Shea T.D."/>
            <person name="Shenoy N."/>
            <person name="Sisk P."/>
            <person name="Stolte C."/>
            <person name="Sykes S.N."/>
            <person name="Thomson T."/>
            <person name="Walk T."/>
            <person name="White J."/>
            <person name="Yandava C."/>
            <person name="Straight P."/>
            <person name="Clardy J."/>
            <person name="Hung D."/>
            <person name="Kolter R."/>
            <person name="Mekalanos J."/>
            <person name="Walker S."/>
            <person name="Walsh C.T."/>
            <person name="Wieland-Brown L.C."/>
            <person name="Haas B."/>
            <person name="Nusbaum C."/>
            <person name="Birren B."/>
        </authorList>
    </citation>
    <scope>NUCLEOTIDE SEQUENCE [LARGE SCALE GENOMIC DNA]</scope>
    <source>
        <strain evidence="4">ATCC 25486 / DSM 40338 / CBS 914.69 / JCM 4507 / NBRC 13074 / NRRL 2958 / 5647</strain>
    </source>
</reference>
<dbReference type="GO" id="GO:0009253">
    <property type="term" value="P:peptidoglycan catabolic process"/>
    <property type="evidence" value="ECO:0007669"/>
    <property type="project" value="InterPro"/>
</dbReference>
<dbReference type="SUPFAM" id="SSF55846">
    <property type="entry name" value="N-acetylmuramoyl-L-alanine amidase-like"/>
    <property type="match status" value="1"/>
</dbReference>
<evidence type="ECO:0000313" key="4">
    <source>
        <dbReference type="Proteomes" id="UP000002805"/>
    </source>
</evidence>
<dbReference type="GO" id="GO:0008270">
    <property type="term" value="F:zinc ion binding"/>
    <property type="evidence" value="ECO:0007669"/>
    <property type="project" value="InterPro"/>
</dbReference>
<dbReference type="InterPro" id="IPR036505">
    <property type="entry name" value="Amidase/PGRP_sf"/>
</dbReference>
<protein>
    <submittedName>
        <fullName evidence="3">Secreted protein</fullName>
    </submittedName>
</protein>
<dbReference type="CDD" id="cd06583">
    <property type="entry name" value="PGRP"/>
    <property type="match status" value="1"/>
</dbReference>
<dbReference type="Gene3D" id="3.40.80.10">
    <property type="entry name" value="Peptidoglycan recognition protein-like"/>
    <property type="match status" value="1"/>
</dbReference>
<dbReference type="HOGENOM" id="CLU_037559_0_0_11"/>
<dbReference type="PANTHER" id="PTHR11022:SF41">
    <property type="entry name" value="PEPTIDOGLYCAN-RECOGNITION PROTEIN LC-RELATED"/>
    <property type="match status" value="1"/>
</dbReference>
<dbReference type="PANTHER" id="PTHR11022">
    <property type="entry name" value="PEPTIDOGLYCAN RECOGNITION PROTEIN"/>
    <property type="match status" value="1"/>
</dbReference>
<keyword evidence="4" id="KW-1185">Reference proteome</keyword>
<evidence type="ECO:0000313" key="3">
    <source>
        <dbReference type="EMBL" id="EDY62985.2"/>
    </source>
</evidence>
<dbReference type="InterPro" id="IPR015510">
    <property type="entry name" value="PGRP"/>
</dbReference>
<accession>B5H8C3</accession>
<dbReference type="AlphaFoldDB" id="B5H8C3"/>
<evidence type="ECO:0000259" key="2">
    <source>
        <dbReference type="SMART" id="SM00701"/>
    </source>
</evidence>
<dbReference type="eggNOG" id="COG5479">
    <property type="taxonomic scope" value="Bacteria"/>
</dbReference>
<dbReference type="EMBL" id="CM000950">
    <property type="protein sequence ID" value="EDY62985.2"/>
    <property type="molecule type" value="Genomic_DNA"/>
</dbReference>
<dbReference type="Proteomes" id="UP000002805">
    <property type="component" value="Chromosome"/>
</dbReference>
<sequence length="265" mass="28663">MPGSPEWLAHLWERVAGAQGGSMWSRRIVLGSGVVVLALLVMRDAPSRPVRPEPVVVGPVVPQPSIVSRKAWRANEGMVRERATYTGAVSAVFVHHTGHLNGYDCADAPRMLREMQRDHVESDGWDDIGYNFVVDRCGTIYEGRAGGVGRPVQGAHTKGFNGDTIGIAALGTFGPGTTVPPALEAGIVKVAAWKLRPGADPRGTVRLVSTNDESTYKKGEAAELHVISGHRDTFRTDCPGEVLYERLPAIREAVARLRKESQTAR</sequence>
<dbReference type="InterPro" id="IPR006619">
    <property type="entry name" value="PGRP_domain_met/bac"/>
</dbReference>
<dbReference type="GO" id="GO:0008745">
    <property type="term" value="F:N-acetylmuramoyl-L-alanine amidase activity"/>
    <property type="evidence" value="ECO:0007669"/>
    <property type="project" value="InterPro"/>
</dbReference>
<dbReference type="SMART" id="SM00701">
    <property type="entry name" value="PGRP"/>
    <property type="match status" value="1"/>
</dbReference>
<gene>
    <name evidence="3" type="ORF">SSDG_01304</name>
</gene>
<name>B5H8C3_STRE2</name>